<evidence type="ECO:0008006" key="6">
    <source>
        <dbReference type="Google" id="ProtNLM"/>
    </source>
</evidence>
<feature type="compositionally biased region" description="Gly residues" evidence="2">
    <location>
        <begin position="722"/>
        <end position="733"/>
    </location>
</feature>
<keyword evidence="1" id="KW-0175">Coiled coil</keyword>
<feature type="transmembrane region" description="Helical" evidence="3">
    <location>
        <begin position="65"/>
        <end position="87"/>
    </location>
</feature>
<gene>
    <name evidence="4" type="ORF">HYPDE_22728</name>
</gene>
<feature type="compositionally biased region" description="Low complexity" evidence="2">
    <location>
        <begin position="681"/>
        <end position="692"/>
    </location>
</feature>
<evidence type="ECO:0000313" key="4">
    <source>
        <dbReference type="EMBL" id="AGK56232.1"/>
    </source>
</evidence>
<evidence type="ECO:0000313" key="5">
    <source>
        <dbReference type="Proteomes" id="UP000005952"/>
    </source>
</evidence>
<dbReference type="NCBIfam" id="TIGR02302">
    <property type="entry name" value="aProt_lowcomp"/>
    <property type="match status" value="1"/>
</dbReference>
<dbReference type="InterPro" id="IPR012683">
    <property type="entry name" value="CHP02302_TM"/>
</dbReference>
<keyword evidence="5" id="KW-1185">Reference proteome</keyword>
<feature type="coiled-coil region" evidence="1">
    <location>
        <begin position="520"/>
        <end position="577"/>
    </location>
</feature>
<dbReference type="HOGENOM" id="CLU_015405_0_0_5"/>
<feature type="compositionally biased region" description="Basic and acidic residues" evidence="2">
    <location>
        <begin position="745"/>
        <end position="768"/>
    </location>
</feature>
<keyword evidence="3" id="KW-1133">Transmembrane helix</keyword>
<feature type="compositionally biased region" description="Pro residues" evidence="2">
    <location>
        <begin position="368"/>
        <end position="384"/>
    </location>
</feature>
<dbReference type="eggNOG" id="COG4477">
    <property type="taxonomic scope" value="Bacteria"/>
</dbReference>
<organism evidence="4 5">
    <name type="scientific">Hyphomicrobium denitrificans 1NES1</name>
    <dbReference type="NCBI Taxonomy" id="670307"/>
    <lineage>
        <taxon>Bacteria</taxon>
        <taxon>Pseudomonadati</taxon>
        <taxon>Pseudomonadota</taxon>
        <taxon>Alphaproteobacteria</taxon>
        <taxon>Hyphomicrobiales</taxon>
        <taxon>Hyphomicrobiaceae</taxon>
        <taxon>Hyphomicrobium</taxon>
    </lineage>
</organism>
<dbReference type="STRING" id="670307.HYPDE_22728"/>
<dbReference type="RefSeq" id="WP_015596270.1">
    <property type="nucleotide sequence ID" value="NC_021172.1"/>
</dbReference>
<evidence type="ECO:0000256" key="2">
    <source>
        <dbReference type="SAM" id="MobiDB-lite"/>
    </source>
</evidence>
<evidence type="ECO:0000256" key="3">
    <source>
        <dbReference type="SAM" id="Phobius"/>
    </source>
</evidence>
<dbReference type="OrthoDB" id="8477685at2"/>
<dbReference type="AlphaFoldDB" id="N0B1Z9"/>
<feature type="compositionally biased region" description="Basic and acidic residues" evidence="2">
    <location>
        <begin position="786"/>
        <end position="796"/>
    </location>
</feature>
<reference evidence="4 5" key="1">
    <citation type="journal article" date="2013" name="Genome Announc.">
        <title>Genome sequences for three denitrifying bacterial strains isolated from a uranium- and nitrate-contaminated subsurface environment.</title>
        <authorList>
            <person name="Venkatramanan R."/>
            <person name="Prakash O."/>
            <person name="Woyke T."/>
            <person name="Chain P."/>
            <person name="Goodwin L.A."/>
            <person name="Watson D."/>
            <person name="Brooks S."/>
            <person name="Kostka J.E."/>
            <person name="Green S.J."/>
        </authorList>
    </citation>
    <scope>NUCLEOTIDE SEQUENCE [LARGE SCALE GENOMIC DNA]</scope>
    <source>
        <strain evidence="4 5">1NES1</strain>
    </source>
</reference>
<feature type="region of interest" description="Disordered" evidence="2">
    <location>
        <begin position="353"/>
        <end position="385"/>
    </location>
</feature>
<keyword evidence="3" id="KW-0812">Transmembrane</keyword>
<protein>
    <recommendedName>
        <fullName evidence="6">TIGR02302 family protein</fullName>
    </recommendedName>
</protein>
<name>N0B1Z9_9HYPH</name>
<proteinExistence type="predicted"/>
<feature type="compositionally biased region" description="Low complexity" evidence="2">
    <location>
        <begin position="701"/>
        <end position="716"/>
    </location>
</feature>
<sequence length="898" mass="99576">MADPNNTDSNSALSRSFARKVRFSTLALVFERLWPRLWLLIGIAVLFALVSFVGVWPYLDPLVHKALLAAFATAAIAAAIYAARIPWPTRDEAIRRIERRSGIPHRPATSYEDTLSSGTSNAETTVLWQAHRERLARAIARLRVGNPRPRTDRFDPLALRGLAVLLLIPAALLVTGSLGDRLSSAFRFGVVGSGPPTRVDAWVTPPPYTALPPVLLSDGSQQASADGEEQKRFFEVPDHSLLTFRGVGFGPKGVALEVLSDGAPSAVRVKPEPRKAGDTSGVSEVRYELRKSSRIRALSGSRELGQWTFDVIADELPKISMTKEITGTPRGSMRISYKAEDDYGVASAEVKLRPLPPKAGDPATSWARPPPLTGPRLPLEPPPVLSLKIPRPGAKKVDASTLLEIGEHPWAGQRVQLWLEATDVGGQVGRSKPIEIVLPARRFKNPLARALIEQRRKLAEDSRNRPMVVRALDALTMEPQGFINDTSVYLGLRAIYHRLDREATRDALKESVDELWQIALKVEDGNLSQAERALKDAQDRLSNALQKGDDKEIQDALADLKKRLNDYLNEMQKNADKENPSAGDQQQDDQMQELGQQDLDQMMKDLEKSARQGSREEAERMLSELRELMDRLQANNTPEARAQQQRAQQMMKKLNELDNLARRQQELMDDTFSEQRRREGGQQPEGGSQDDPNGQGMPKAGQQGQKGRSQQRGQNGMDANRQGGGEQGEGQQGSDGNNVGRQQRGKGDLQDRQAQLREQLDQLKKDLKQMGAGDPDKLGNAQDSMSKAEDALKQNDLDEAGNQQGQALEQMRQSAQQMAEQMQKNAQQRLGRGGNSPRDPLGRPQRAQGPDLGTSVKVPDAIDAQRAREILEELRKRSGDSLRPQEELDYIDRLLKRF</sequence>
<dbReference type="KEGG" id="hdt:HYPDE_22728"/>
<dbReference type="Pfam" id="PF13779">
    <property type="entry name" value="DUF4175"/>
    <property type="match status" value="1"/>
</dbReference>
<feature type="transmembrane region" description="Helical" evidence="3">
    <location>
        <begin position="157"/>
        <end position="178"/>
    </location>
</feature>
<keyword evidence="3" id="KW-0472">Membrane</keyword>
<evidence type="ECO:0000256" key="1">
    <source>
        <dbReference type="SAM" id="Coils"/>
    </source>
</evidence>
<dbReference type="Proteomes" id="UP000005952">
    <property type="component" value="Chromosome"/>
</dbReference>
<feature type="transmembrane region" description="Helical" evidence="3">
    <location>
        <begin position="37"/>
        <end position="59"/>
    </location>
</feature>
<feature type="compositionally biased region" description="Polar residues" evidence="2">
    <location>
        <begin position="801"/>
        <end position="828"/>
    </location>
</feature>
<feature type="region of interest" description="Disordered" evidence="2">
    <location>
        <begin position="663"/>
        <end position="863"/>
    </location>
</feature>
<accession>N0B1Z9</accession>
<dbReference type="EMBL" id="CP005587">
    <property type="protein sequence ID" value="AGK56232.1"/>
    <property type="molecule type" value="Genomic_DNA"/>
</dbReference>